<accession>A0A914E9Z1</accession>
<feature type="region of interest" description="Disordered" evidence="1">
    <location>
        <begin position="18"/>
        <end position="91"/>
    </location>
</feature>
<feature type="signal peptide" evidence="2">
    <location>
        <begin position="1"/>
        <end position="16"/>
    </location>
</feature>
<dbReference type="WBParaSite" id="ACRNAN_scaffold6348.g19193.t1">
    <property type="protein sequence ID" value="ACRNAN_scaffold6348.g19193.t1"/>
    <property type="gene ID" value="ACRNAN_scaffold6348.g19193"/>
</dbReference>
<dbReference type="Proteomes" id="UP000887540">
    <property type="component" value="Unplaced"/>
</dbReference>
<name>A0A914E9Z1_9BILA</name>
<evidence type="ECO:0000313" key="4">
    <source>
        <dbReference type="WBParaSite" id="ACRNAN_scaffold6348.g19193.t1"/>
    </source>
</evidence>
<sequence>MKTIIFLVCLMAFALAQPDFGEQPGGSDGLGGQPGGFEGQPGGFGGHPDDFVGFGGDGGDGGSSESSESNEEEGSPPPLPSDLPFPYRLPG</sequence>
<organism evidence="3 4">
    <name type="scientific">Acrobeloides nanus</name>
    <dbReference type="NCBI Taxonomy" id="290746"/>
    <lineage>
        <taxon>Eukaryota</taxon>
        <taxon>Metazoa</taxon>
        <taxon>Ecdysozoa</taxon>
        <taxon>Nematoda</taxon>
        <taxon>Chromadorea</taxon>
        <taxon>Rhabditida</taxon>
        <taxon>Tylenchina</taxon>
        <taxon>Cephalobomorpha</taxon>
        <taxon>Cephaloboidea</taxon>
        <taxon>Cephalobidae</taxon>
        <taxon>Acrobeloides</taxon>
    </lineage>
</organism>
<evidence type="ECO:0000256" key="1">
    <source>
        <dbReference type="SAM" id="MobiDB-lite"/>
    </source>
</evidence>
<keyword evidence="2" id="KW-0732">Signal</keyword>
<evidence type="ECO:0000256" key="2">
    <source>
        <dbReference type="SAM" id="SignalP"/>
    </source>
</evidence>
<reference evidence="4" key="1">
    <citation type="submission" date="2022-11" db="UniProtKB">
        <authorList>
            <consortium name="WormBaseParasite"/>
        </authorList>
    </citation>
    <scope>IDENTIFICATION</scope>
</reference>
<proteinExistence type="predicted"/>
<keyword evidence="3" id="KW-1185">Reference proteome</keyword>
<feature type="compositionally biased region" description="Pro residues" evidence="1">
    <location>
        <begin position="75"/>
        <end position="91"/>
    </location>
</feature>
<feature type="compositionally biased region" description="Gly residues" evidence="1">
    <location>
        <begin position="53"/>
        <end position="62"/>
    </location>
</feature>
<dbReference type="AlphaFoldDB" id="A0A914E9Z1"/>
<feature type="compositionally biased region" description="Gly residues" evidence="1">
    <location>
        <begin position="23"/>
        <end position="46"/>
    </location>
</feature>
<evidence type="ECO:0000313" key="3">
    <source>
        <dbReference type="Proteomes" id="UP000887540"/>
    </source>
</evidence>
<feature type="chain" id="PRO_5036746566" evidence="2">
    <location>
        <begin position="17"/>
        <end position="91"/>
    </location>
</feature>
<protein>
    <submittedName>
        <fullName evidence="4">Uncharacterized protein</fullName>
    </submittedName>
</protein>